<feature type="transmembrane region" description="Helical" evidence="11">
    <location>
        <begin position="185"/>
        <end position="206"/>
    </location>
</feature>
<dbReference type="GO" id="GO:0004168">
    <property type="term" value="F:dolichol kinase activity"/>
    <property type="evidence" value="ECO:0007669"/>
    <property type="project" value="UniProtKB-EC"/>
</dbReference>
<comment type="similarity">
    <text evidence="2">Belongs to the polyprenol kinase family.</text>
</comment>
<keyword evidence="13" id="KW-1185">Reference proteome</keyword>
<keyword evidence="7" id="KW-0256">Endoplasmic reticulum</keyword>
<feature type="transmembrane region" description="Helical" evidence="11">
    <location>
        <begin position="750"/>
        <end position="766"/>
    </location>
</feature>
<evidence type="ECO:0000256" key="1">
    <source>
        <dbReference type="ARBA" id="ARBA00004477"/>
    </source>
</evidence>
<evidence type="ECO:0000256" key="7">
    <source>
        <dbReference type="ARBA" id="ARBA00022824"/>
    </source>
</evidence>
<dbReference type="PANTHER" id="PTHR13205">
    <property type="entry name" value="TRANSMEMBRANE PROTEIN 15-RELATED"/>
    <property type="match status" value="1"/>
</dbReference>
<feature type="transmembrane region" description="Helical" evidence="11">
    <location>
        <begin position="521"/>
        <end position="543"/>
    </location>
</feature>
<feature type="region of interest" description="Disordered" evidence="10">
    <location>
        <begin position="84"/>
        <end position="139"/>
    </location>
</feature>
<feature type="transmembrane region" description="Helical" evidence="11">
    <location>
        <begin position="623"/>
        <end position="638"/>
    </location>
</feature>
<dbReference type="Proteomes" id="UP001214628">
    <property type="component" value="Chromosome 1"/>
</dbReference>
<dbReference type="AlphaFoldDB" id="A0AAF0F8L7"/>
<evidence type="ECO:0000256" key="2">
    <source>
        <dbReference type="ARBA" id="ARBA00010794"/>
    </source>
</evidence>
<dbReference type="EC" id="2.7.1.108" evidence="3"/>
<feature type="compositionally biased region" description="Polar residues" evidence="10">
    <location>
        <begin position="54"/>
        <end position="66"/>
    </location>
</feature>
<feature type="transmembrane region" description="Helical" evidence="11">
    <location>
        <begin position="432"/>
        <end position="458"/>
    </location>
</feature>
<protein>
    <recommendedName>
        <fullName evidence="3">dolichol kinase</fullName>
        <ecNumber evidence="3">2.7.1.108</ecNumber>
    </recommendedName>
</protein>
<evidence type="ECO:0000256" key="3">
    <source>
        <dbReference type="ARBA" id="ARBA00012132"/>
    </source>
</evidence>
<feature type="transmembrane region" description="Helical" evidence="11">
    <location>
        <begin position="644"/>
        <end position="664"/>
    </location>
</feature>
<name>A0AAF0F8L7_9BASI</name>
<keyword evidence="4" id="KW-0808">Transferase</keyword>
<dbReference type="PANTHER" id="PTHR13205:SF15">
    <property type="entry name" value="DOLICHOL KINASE"/>
    <property type="match status" value="1"/>
</dbReference>
<feature type="transmembrane region" description="Helical" evidence="11">
    <location>
        <begin position="286"/>
        <end position="304"/>
    </location>
</feature>
<dbReference type="InterPro" id="IPR032974">
    <property type="entry name" value="Polypren_kinase"/>
</dbReference>
<feature type="transmembrane region" description="Helical" evidence="11">
    <location>
        <begin position="218"/>
        <end position="235"/>
    </location>
</feature>
<evidence type="ECO:0000256" key="8">
    <source>
        <dbReference type="ARBA" id="ARBA00022989"/>
    </source>
</evidence>
<sequence>MEPSERVAGPEASLLSGESSTGAQVTGLAQEPTLEPCSVFSPFSESGNDAAESVETNSDCQATNTRIGRRDRFGIDADLRRKNFPASERRKASIRRQGTASNAWQARAEQDGFRRDDSEPMDSPPARSRYSRTTISETQSAESKSRIRAFVEAALFFCVSLATVAKMRAEGDRSVRGKLFEVGLLVTLGFLCFFMHLNATCTIWATRVKFLRKTDISDALYAMLLMPLLMTVYLVDSVPHDPPRPLAPPTIDMKVGTRWRASMLPLDGVPRSANDLIDARRAMLDSHVIFGLVIGIHILATTWYRRQNKRRGYHLQVENMPGLTVFAYYIAFAVGVTTFIALIKALLYQAGHADWFLSDLTIMQTAIDGLLFQSSLYVWTRVARQNFTLGELSMACMFNTLLAKEAILLTFYKIAPQVGKVISYRSPTTLLVYQLALTVGMLMVGLILSPVLSLSRVLAQRPTHRLRWPGKRNLHRRLLAISFFVLFALLVFGVIGPWVWWMLGKRNPYLYIAKFTLEGPYWWSRLALLAYWGVLCNIALLSLQLMVNRVWQYATVGDQVRMQTVNRRGMLSDLRSNTQSAIPSASQRAANTAASRFAAPSAEGEETSLGPAIAVNVNGRRKFFHMLAVLLFMPGIAWDPAFMHIAFSAAFALFIFGEYLRYCAIYPVGAKLHFFLSQFLDSKDSGLVILSHLYLLSGCAAGVWIESRSAVLHQMGLLVLGIGDSCASLVGRRYGRFHWPQSSKTVEGTVAFLVSVMASVCVLRILHMVESFSVMNLFFISSLLAIVEGISEQNDNLVLPLTGLLLGSLIPVS</sequence>
<feature type="transmembrane region" description="Helical" evidence="11">
    <location>
        <begin position="478"/>
        <end position="501"/>
    </location>
</feature>
<keyword evidence="5 11" id="KW-0812">Transmembrane</keyword>
<keyword evidence="6 12" id="KW-0418">Kinase</keyword>
<feature type="transmembrane region" description="Helical" evidence="11">
    <location>
        <begin position="325"/>
        <end position="348"/>
    </location>
</feature>
<dbReference type="GO" id="GO:0005789">
    <property type="term" value="C:endoplasmic reticulum membrane"/>
    <property type="evidence" value="ECO:0007669"/>
    <property type="project" value="UniProtKB-SubCell"/>
</dbReference>
<dbReference type="EMBL" id="CP118375">
    <property type="protein sequence ID" value="WFD42662.1"/>
    <property type="molecule type" value="Genomic_DNA"/>
</dbReference>
<comment type="subcellular location">
    <subcellularLocation>
        <location evidence="1">Endoplasmic reticulum membrane</location>
        <topology evidence="1">Multi-pass membrane protein</topology>
    </subcellularLocation>
</comment>
<proteinExistence type="inferred from homology"/>
<feature type="transmembrane region" description="Helical" evidence="11">
    <location>
        <begin position="711"/>
        <end position="730"/>
    </location>
</feature>
<evidence type="ECO:0000256" key="9">
    <source>
        <dbReference type="ARBA" id="ARBA00023136"/>
    </source>
</evidence>
<accession>A0AAF0F8L7</accession>
<evidence type="ECO:0000313" key="12">
    <source>
        <dbReference type="EMBL" id="WFD42662.1"/>
    </source>
</evidence>
<evidence type="ECO:0000256" key="6">
    <source>
        <dbReference type="ARBA" id="ARBA00022777"/>
    </source>
</evidence>
<feature type="region of interest" description="Disordered" evidence="10">
    <location>
        <begin position="1"/>
        <end position="69"/>
    </location>
</feature>
<evidence type="ECO:0000256" key="10">
    <source>
        <dbReference type="SAM" id="MobiDB-lite"/>
    </source>
</evidence>
<evidence type="ECO:0000256" key="5">
    <source>
        <dbReference type="ARBA" id="ARBA00022692"/>
    </source>
</evidence>
<gene>
    <name evidence="12" type="primary">SEC59</name>
    <name evidence="12" type="ORF">MPSI1_001310</name>
</gene>
<feature type="transmembrane region" description="Helical" evidence="11">
    <location>
        <begin position="685"/>
        <end position="705"/>
    </location>
</feature>
<evidence type="ECO:0000313" key="13">
    <source>
        <dbReference type="Proteomes" id="UP001214628"/>
    </source>
</evidence>
<organism evidence="12 13">
    <name type="scientific">Malassezia psittaci</name>
    <dbReference type="NCBI Taxonomy" id="1821823"/>
    <lineage>
        <taxon>Eukaryota</taxon>
        <taxon>Fungi</taxon>
        <taxon>Dikarya</taxon>
        <taxon>Basidiomycota</taxon>
        <taxon>Ustilaginomycotina</taxon>
        <taxon>Malasseziomycetes</taxon>
        <taxon>Malasseziales</taxon>
        <taxon>Malasseziaceae</taxon>
        <taxon>Malassezia</taxon>
    </lineage>
</organism>
<keyword evidence="8 11" id="KW-1133">Transmembrane helix</keyword>
<evidence type="ECO:0000256" key="11">
    <source>
        <dbReference type="SAM" id="Phobius"/>
    </source>
</evidence>
<evidence type="ECO:0000256" key="4">
    <source>
        <dbReference type="ARBA" id="ARBA00022679"/>
    </source>
</evidence>
<feature type="compositionally biased region" description="Basic and acidic residues" evidence="10">
    <location>
        <begin position="108"/>
        <end position="118"/>
    </location>
</feature>
<keyword evidence="9 11" id="KW-0472">Membrane</keyword>
<reference evidence="12" key="1">
    <citation type="submission" date="2023-02" db="EMBL/GenBank/DDBJ databases">
        <title>Mating type loci evolution in Malassezia.</title>
        <authorList>
            <person name="Coelho M.A."/>
        </authorList>
    </citation>
    <scope>NUCLEOTIDE SEQUENCE</scope>
    <source>
        <strain evidence="12">CBS 14136</strain>
    </source>
</reference>
<dbReference type="GO" id="GO:0043048">
    <property type="term" value="P:dolichyl monophosphate biosynthetic process"/>
    <property type="evidence" value="ECO:0007669"/>
    <property type="project" value="TreeGrafter"/>
</dbReference>